<keyword evidence="1" id="KW-0540">Nuclease</keyword>
<dbReference type="GO" id="GO:0009307">
    <property type="term" value="P:DNA restriction-modification system"/>
    <property type="evidence" value="ECO:0007669"/>
    <property type="project" value="InterPro"/>
</dbReference>
<proteinExistence type="predicted"/>
<comment type="caution">
    <text evidence="1">The sequence shown here is derived from an EMBL/GenBank/DDBJ whole genome shotgun (WGS) entry which is preliminary data.</text>
</comment>
<dbReference type="AlphaFoldDB" id="A0AAJ3RFW0"/>
<dbReference type="InterPro" id="IPR019057">
    <property type="entry name" value="Restrct_endonuc_II_Eco47II"/>
</dbReference>
<dbReference type="GO" id="GO:0003677">
    <property type="term" value="F:DNA binding"/>
    <property type="evidence" value="ECO:0007669"/>
    <property type="project" value="InterPro"/>
</dbReference>
<gene>
    <name evidence="1" type="ORF">CTI16_12195</name>
</gene>
<accession>A0AAJ3RFW0</accession>
<keyword evidence="1" id="KW-0378">Hydrolase</keyword>
<evidence type="ECO:0000313" key="1">
    <source>
        <dbReference type="EMBL" id="PIK16943.1"/>
    </source>
</evidence>
<dbReference type="RefSeq" id="WP_099893290.1">
    <property type="nucleotide sequence ID" value="NZ_PEKM01000003.1"/>
</dbReference>
<reference evidence="1 2" key="1">
    <citation type="submission" date="2017-11" db="EMBL/GenBank/DDBJ databases">
        <title>Genome sequencing of Prevotella intermedia KCOM 1101.</title>
        <authorList>
            <person name="Kook J.-K."/>
            <person name="Park S.-N."/>
            <person name="Lim Y.K."/>
        </authorList>
    </citation>
    <scope>NUCLEOTIDE SEQUENCE [LARGE SCALE GENOMIC DNA]</scope>
    <source>
        <strain evidence="1 2">KCOM 1101</strain>
    </source>
</reference>
<evidence type="ECO:0000313" key="2">
    <source>
        <dbReference type="Proteomes" id="UP000229111"/>
    </source>
</evidence>
<sequence>MAQGVYNLGFISDTDIYNHTKETVLKYKTIIDINEFNSNLIDPIKLTFDAKIYGKTFEEIIEAECIRQIDKSNTNHIGYFHQNLFNYVGNDWYVPQKGFDVANDVKKIYVEMKNKHNTMNSSSAQATYLKMQQKIIDDPKATCMLVEAIAKKSQNIAWEASLNGNKYKNNNIKRVSMDKFYEIVFGQKDAFMLLCQALPKILDDVIEETHKGVINNTVFTGLKGINADTFKSLYLLAFKTYEGFDNF</sequence>
<name>A0AAJ3RFW0_PREIN</name>
<dbReference type="GO" id="GO:0009036">
    <property type="term" value="F:type II site-specific deoxyribonuclease activity"/>
    <property type="evidence" value="ECO:0007669"/>
    <property type="project" value="InterPro"/>
</dbReference>
<organism evidence="1 2">
    <name type="scientific">Prevotella intermedia</name>
    <dbReference type="NCBI Taxonomy" id="28131"/>
    <lineage>
        <taxon>Bacteria</taxon>
        <taxon>Pseudomonadati</taxon>
        <taxon>Bacteroidota</taxon>
        <taxon>Bacteroidia</taxon>
        <taxon>Bacteroidales</taxon>
        <taxon>Prevotellaceae</taxon>
        <taxon>Prevotella</taxon>
    </lineage>
</organism>
<keyword evidence="1" id="KW-0255">Endonuclease</keyword>
<dbReference type="Proteomes" id="UP000229111">
    <property type="component" value="Unassembled WGS sequence"/>
</dbReference>
<dbReference type="EMBL" id="PEKM01000003">
    <property type="protein sequence ID" value="PIK16943.1"/>
    <property type="molecule type" value="Genomic_DNA"/>
</dbReference>
<dbReference type="Pfam" id="PF09553">
    <property type="entry name" value="RE_Eco47II"/>
    <property type="match status" value="1"/>
</dbReference>
<protein>
    <submittedName>
        <fullName evidence="1">Restriction endonuclease</fullName>
    </submittedName>
</protein>